<feature type="binding site" evidence="4">
    <location>
        <position position="292"/>
    </location>
    <ligand>
        <name>substrate</name>
    </ligand>
</feature>
<dbReference type="GO" id="GO:0097171">
    <property type="term" value="P:ADP-L-glycero-beta-D-manno-heptose biosynthetic process"/>
    <property type="evidence" value="ECO:0007669"/>
    <property type="project" value="UniProtKB-UniPathway"/>
</dbReference>
<name>A0A1M5UID0_9BRAD</name>
<sequence>MHIKGGRGMLLVTGGAGFIGSNVVAALNDAGRADVAVCDLLGHDGKWRNLAKRQLADIVPPAQLADWLGGRRLEAIIHLGAISETTATDGDLVIETNFRLSMRLLDWCTANGTPFIYASSAATYGDGGQGFRDDPSIPALRALRPMNLYGWSKHLFDMAVAERVARGDKLPPQWAGLKFFNVFGPNEYHKGTMMSVLARRFDDIKAGRPVQLFKSHREGIADGDQRRDFIYVDDVARVMMWLLSVPSVSGLFNVGTGTARSFKDMMASAYAALGAAPNIQYIDMPEAIRGSYQYFTQSEVDRLQRAGYNGGFTALEEAVGMYVKGFLDRADRFR</sequence>
<dbReference type="NCBIfam" id="TIGR02197">
    <property type="entry name" value="heptose_epim"/>
    <property type="match status" value="1"/>
</dbReference>
<dbReference type="PANTHER" id="PTHR43103">
    <property type="entry name" value="NUCLEOSIDE-DIPHOSPHATE-SUGAR EPIMERASE"/>
    <property type="match status" value="1"/>
</dbReference>
<dbReference type="PANTHER" id="PTHR43103:SF3">
    <property type="entry name" value="ADP-L-GLYCERO-D-MANNO-HEPTOSE-6-EPIMERASE"/>
    <property type="match status" value="1"/>
</dbReference>
<protein>
    <recommendedName>
        <fullName evidence="4">ADP-L-glycero-D-manno-heptose-6-epimerase</fullName>
        <ecNumber evidence="4">5.1.3.20</ecNumber>
    </recommendedName>
    <alternativeName>
        <fullName evidence="4">ADP-L-glycero-beta-D-manno-heptose-6-epimerase</fullName>
        <shortName evidence="4">ADP-glyceromanno-heptose 6-epimerase</shortName>
        <shortName evidence="4">ADP-hep 6-epimerase</shortName>
        <shortName evidence="4">AGME</shortName>
    </alternativeName>
</protein>
<dbReference type="Pfam" id="PF01370">
    <property type="entry name" value="Epimerase"/>
    <property type="match status" value="1"/>
</dbReference>
<feature type="binding site" evidence="4">
    <location>
        <position position="227"/>
    </location>
    <ligand>
        <name>substrate</name>
    </ligand>
</feature>
<proteinExistence type="inferred from homology"/>
<dbReference type="GO" id="GO:0050661">
    <property type="term" value="F:NADP binding"/>
    <property type="evidence" value="ECO:0007669"/>
    <property type="project" value="InterPro"/>
</dbReference>
<dbReference type="GO" id="GO:0008712">
    <property type="term" value="F:ADP-glyceromanno-heptose 6-epimerase activity"/>
    <property type="evidence" value="ECO:0007669"/>
    <property type="project" value="UniProtKB-UniRule"/>
</dbReference>
<dbReference type="AlphaFoldDB" id="A0A1M5UID0"/>
<dbReference type="EMBL" id="LT670818">
    <property type="protein sequence ID" value="SHH62784.1"/>
    <property type="molecule type" value="Genomic_DNA"/>
</dbReference>
<feature type="binding site" evidence="4">
    <location>
        <begin position="18"/>
        <end position="19"/>
    </location>
    <ligand>
        <name>NADP(+)</name>
        <dbReference type="ChEBI" id="CHEBI:58349"/>
    </ligand>
</feature>
<gene>
    <name evidence="4" type="primary">hldD</name>
    <name evidence="6" type="ORF">SAMN05444169_8445</name>
</gene>
<dbReference type="HAMAP" id="MF_01601">
    <property type="entry name" value="Heptose_epimerase"/>
    <property type="match status" value="1"/>
</dbReference>
<feature type="binding site" evidence="4">
    <location>
        <position position="181"/>
    </location>
    <ligand>
        <name>substrate</name>
    </ligand>
</feature>
<dbReference type="GO" id="GO:0005975">
    <property type="term" value="P:carbohydrate metabolic process"/>
    <property type="evidence" value="ECO:0007669"/>
    <property type="project" value="UniProtKB-UniRule"/>
</dbReference>
<dbReference type="Gene3D" id="3.40.50.720">
    <property type="entry name" value="NAD(P)-binding Rossmann-like Domain"/>
    <property type="match status" value="1"/>
</dbReference>
<feature type="binding site" evidence="4">
    <location>
        <position position="190"/>
    </location>
    <ligand>
        <name>NADP(+)</name>
        <dbReference type="ChEBI" id="CHEBI:58349"/>
    </ligand>
</feature>
<keyword evidence="2 4" id="KW-0413">Isomerase</keyword>
<feature type="binding site" evidence="4">
    <location>
        <position position="192"/>
    </location>
    <ligand>
        <name>substrate</name>
    </ligand>
</feature>
<comment type="cofactor">
    <cofactor evidence="4">
        <name>NADP(+)</name>
        <dbReference type="ChEBI" id="CHEBI:58349"/>
    </cofactor>
    <text evidence="4">Binds 1 NADP(+) per subunit.</text>
</comment>
<feature type="binding site" evidence="4">
    <location>
        <begin position="213"/>
        <end position="216"/>
    </location>
    <ligand>
        <name>substrate</name>
    </ligand>
</feature>
<dbReference type="InterPro" id="IPR011912">
    <property type="entry name" value="Heptose_epim"/>
</dbReference>
<comment type="function">
    <text evidence="4">Catalyzes the interconversion between ADP-D-glycero-beta-D-manno-heptose and ADP-L-glycero-beta-D-manno-heptose via an epimerization at carbon 6 of the heptose.</text>
</comment>
<evidence type="ECO:0000259" key="5">
    <source>
        <dbReference type="Pfam" id="PF01370"/>
    </source>
</evidence>
<dbReference type="InterPro" id="IPR036291">
    <property type="entry name" value="NAD(P)-bd_dom_sf"/>
</dbReference>
<feature type="active site" description="Proton acceptor" evidence="4">
    <location>
        <position position="149"/>
    </location>
</feature>
<evidence type="ECO:0000313" key="6">
    <source>
        <dbReference type="EMBL" id="SHH62784.1"/>
    </source>
</evidence>
<evidence type="ECO:0000256" key="2">
    <source>
        <dbReference type="ARBA" id="ARBA00023235"/>
    </source>
</evidence>
<dbReference type="UniPathway" id="UPA00356">
    <property type="reaction ID" value="UER00440"/>
</dbReference>
<reference evidence="6 7" key="1">
    <citation type="submission" date="2016-11" db="EMBL/GenBank/DDBJ databases">
        <authorList>
            <person name="Jaros S."/>
            <person name="Januszkiewicz K."/>
            <person name="Wedrychowicz H."/>
        </authorList>
    </citation>
    <scope>NUCLEOTIDE SEQUENCE [LARGE SCALE GENOMIC DNA]</scope>
    <source>
        <strain evidence="6 7">GAS242</strain>
    </source>
</reference>
<feature type="binding site" evidence="4">
    <location>
        <position position="153"/>
    </location>
    <ligand>
        <name>NADP(+)</name>
        <dbReference type="ChEBI" id="CHEBI:58349"/>
    </ligand>
</feature>
<organism evidence="6 7">
    <name type="scientific">Bradyrhizobium erythrophlei</name>
    <dbReference type="NCBI Taxonomy" id="1437360"/>
    <lineage>
        <taxon>Bacteria</taxon>
        <taxon>Pseudomonadati</taxon>
        <taxon>Pseudomonadota</taxon>
        <taxon>Alphaproteobacteria</taxon>
        <taxon>Hyphomicrobiales</taxon>
        <taxon>Nitrobacteraceae</taxon>
        <taxon>Bradyrhizobium</taxon>
    </lineage>
</organism>
<dbReference type="Gene3D" id="3.90.25.10">
    <property type="entry name" value="UDP-galactose 4-epimerase, domain 1"/>
    <property type="match status" value="1"/>
</dbReference>
<dbReference type="SUPFAM" id="SSF51735">
    <property type="entry name" value="NAD(P)-binding Rossmann-fold domains"/>
    <property type="match status" value="1"/>
</dbReference>
<feature type="binding site" evidence="4">
    <location>
        <position position="46"/>
    </location>
    <ligand>
        <name>NADP(+)</name>
        <dbReference type="ChEBI" id="CHEBI:58349"/>
    </ligand>
</feature>
<evidence type="ECO:0000256" key="1">
    <source>
        <dbReference type="ARBA" id="ARBA00022857"/>
    </source>
</evidence>
<comment type="pathway">
    <text evidence="4">Nucleotide-sugar biosynthesis; ADP-L-glycero-beta-D-manno-heptose biosynthesis; ADP-L-glycero-beta-D-manno-heptose from D-glycero-beta-D-manno-heptose 7-phosphate: step 4/4.</text>
</comment>
<feature type="binding site" evidence="4">
    <location>
        <begin position="39"/>
        <end position="40"/>
    </location>
    <ligand>
        <name>NADP(+)</name>
        <dbReference type="ChEBI" id="CHEBI:58349"/>
    </ligand>
</feature>
<dbReference type="EC" id="5.1.3.20" evidence="4"/>
<feature type="domain" description="NAD-dependent epimerase/dehydratase" evidence="5">
    <location>
        <begin position="11"/>
        <end position="255"/>
    </location>
</feature>
<evidence type="ECO:0000256" key="4">
    <source>
        <dbReference type="HAMAP-Rule" id="MF_01601"/>
    </source>
</evidence>
<comment type="catalytic activity">
    <reaction evidence="4">
        <text>ADP-D-glycero-beta-D-manno-heptose = ADP-L-glycero-beta-D-manno-heptose</text>
        <dbReference type="Rhea" id="RHEA:17577"/>
        <dbReference type="ChEBI" id="CHEBI:59967"/>
        <dbReference type="ChEBI" id="CHEBI:61506"/>
        <dbReference type="EC" id="5.1.3.20"/>
    </reaction>
</comment>
<feature type="binding site" evidence="4">
    <location>
        <position position="182"/>
    </location>
    <ligand>
        <name>NADP(+)</name>
        <dbReference type="ChEBI" id="CHEBI:58349"/>
    </ligand>
</feature>
<feature type="active site" description="Proton acceptor" evidence="4">
    <location>
        <position position="190"/>
    </location>
</feature>
<keyword evidence="3 4" id="KW-0119">Carbohydrate metabolism</keyword>
<comment type="similarity">
    <text evidence="4">Belongs to the NAD(P)-dependent epimerase/dehydratase family. HldD subfamily.</text>
</comment>
<feature type="binding site" evidence="4">
    <location>
        <begin position="79"/>
        <end position="83"/>
    </location>
    <ligand>
        <name>NADP(+)</name>
        <dbReference type="ChEBI" id="CHEBI:58349"/>
    </ligand>
</feature>
<evidence type="ECO:0000313" key="7">
    <source>
        <dbReference type="Proteomes" id="UP000190675"/>
    </source>
</evidence>
<dbReference type="Proteomes" id="UP000190675">
    <property type="component" value="Chromosome I"/>
</dbReference>
<comment type="domain">
    <text evidence="4">Contains a large N-terminal NADP-binding domain, and a smaller C-terminal substrate-binding domain.</text>
</comment>
<keyword evidence="1 4" id="KW-0521">NADP</keyword>
<dbReference type="InterPro" id="IPR001509">
    <property type="entry name" value="Epimerase_deHydtase"/>
</dbReference>
<evidence type="ECO:0000256" key="3">
    <source>
        <dbReference type="ARBA" id="ARBA00023277"/>
    </source>
</evidence>
<accession>A0A1M5UID0</accession>
<comment type="subunit">
    <text evidence="4">Homopentamer.</text>
</comment>
<comment type="caution">
    <text evidence="4">Lacks conserved residue(s) required for the propagation of feature annotation.</text>
</comment>